<dbReference type="EMBL" id="CM000761">
    <property type="protein sequence ID" value="OQU89397.1"/>
    <property type="molecule type" value="Genomic_DNA"/>
</dbReference>
<dbReference type="Gramene" id="KXG35501">
    <property type="protein sequence ID" value="KXG35501"/>
    <property type="gene ID" value="SORBI_3002G183000"/>
</dbReference>
<dbReference type="Gramene" id="OQU89408">
    <property type="protein sequence ID" value="OQU89408"/>
    <property type="gene ID" value="SORBI_3002G183000"/>
</dbReference>
<dbReference type="EMBL" id="CM000761">
    <property type="protein sequence ID" value="KXG35496.1"/>
    <property type="molecule type" value="Genomic_DNA"/>
</dbReference>
<dbReference type="ExpressionAtlas" id="A0A1B6QC53">
    <property type="expression patterns" value="baseline and differential"/>
</dbReference>
<name>A0A1B6QC53_SORBI</name>
<dbReference type="EMBL" id="CM000761">
    <property type="protein sequence ID" value="KXG35501.1"/>
    <property type="molecule type" value="Genomic_DNA"/>
</dbReference>
<protein>
    <submittedName>
        <fullName evidence="1">Uncharacterized protein</fullName>
    </submittedName>
</protein>
<dbReference type="EMBL" id="CM000761">
    <property type="protein sequence ID" value="KXG35502.1"/>
    <property type="molecule type" value="Genomic_DNA"/>
</dbReference>
<dbReference type="Gramene" id="OQU89397">
    <property type="protein sequence ID" value="OQU89397"/>
    <property type="gene ID" value="SORBI_3002G183000"/>
</dbReference>
<evidence type="ECO:0000313" key="1">
    <source>
        <dbReference type="EMBL" id="KXG35497.1"/>
    </source>
</evidence>
<dbReference type="EMBL" id="CM000761">
    <property type="protein sequence ID" value="KXG35497.1"/>
    <property type="molecule type" value="Genomic_DNA"/>
</dbReference>
<dbReference type="Gramene" id="OQU89401">
    <property type="protein sequence ID" value="OQU89401"/>
    <property type="gene ID" value="SORBI_3002G183000"/>
</dbReference>
<reference evidence="1 2" key="1">
    <citation type="journal article" date="2009" name="Nature">
        <title>The Sorghum bicolor genome and the diversification of grasses.</title>
        <authorList>
            <person name="Paterson A.H."/>
            <person name="Bowers J.E."/>
            <person name="Bruggmann R."/>
            <person name="Dubchak I."/>
            <person name="Grimwood J."/>
            <person name="Gundlach H."/>
            <person name="Haberer G."/>
            <person name="Hellsten U."/>
            <person name="Mitros T."/>
            <person name="Poliakov A."/>
            <person name="Schmutz J."/>
            <person name="Spannagl M."/>
            <person name="Tang H."/>
            <person name="Wang X."/>
            <person name="Wicker T."/>
            <person name="Bharti A.K."/>
            <person name="Chapman J."/>
            <person name="Feltus F.A."/>
            <person name="Gowik U."/>
            <person name="Grigoriev I.V."/>
            <person name="Lyons E."/>
            <person name="Maher C.A."/>
            <person name="Martis M."/>
            <person name="Narechania A."/>
            <person name="Otillar R.P."/>
            <person name="Penning B.W."/>
            <person name="Salamov A.A."/>
            <person name="Wang Y."/>
            <person name="Zhang L."/>
            <person name="Carpita N.C."/>
            <person name="Freeling M."/>
            <person name="Gingle A.R."/>
            <person name="Hash C.T."/>
            <person name="Keller B."/>
            <person name="Klein P."/>
            <person name="Kresovich S."/>
            <person name="McCann M.C."/>
            <person name="Ming R."/>
            <person name="Peterson D.G."/>
            <person name="Mehboob-ur-Rahman"/>
            <person name="Ware D."/>
            <person name="Westhoff P."/>
            <person name="Mayer K.F."/>
            <person name="Messing J."/>
            <person name="Rokhsar D.S."/>
        </authorList>
    </citation>
    <scope>NUCLEOTIDE SEQUENCE [LARGE SCALE GENOMIC DNA]</scope>
    <source>
        <strain evidence="2">cv. BTx623</strain>
    </source>
</reference>
<dbReference type="EMBL" id="CM000761">
    <property type="protein sequence ID" value="OQU89408.1"/>
    <property type="molecule type" value="Genomic_DNA"/>
</dbReference>
<reference evidence="2" key="3">
    <citation type="journal article" date="2018" name="Plant J.">
        <title>The Sorghum bicolor reference genome: improved assembly, gene annotations, a transcriptome atlas, and signatures of genome organization.</title>
        <authorList>
            <person name="McCormick R.F."/>
            <person name="Truong S.K."/>
            <person name="Sreedasyam A."/>
            <person name="Jenkins J."/>
            <person name="Shu S."/>
            <person name="Sims D."/>
            <person name="Kennedy M."/>
            <person name="Amirebrahimi M."/>
            <person name="Weers B.D."/>
            <person name="McKinley B."/>
            <person name="Mattison A."/>
            <person name="Morishige D.T."/>
            <person name="Grimwood J."/>
            <person name="Schmutz J."/>
            <person name="Mullet J.E."/>
        </authorList>
    </citation>
    <scope>NUCLEOTIDE SEQUENCE [LARGE SCALE GENOMIC DNA]</scope>
    <source>
        <strain evidence="2">cv. BTx623</strain>
    </source>
</reference>
<gene>
    <name evidence="1" type="ORF">SORBI_3002G183000</name>
</gene>
<keyword evidence="2" id="KW-1185">Reference proteome</keyword>
<dbReference type="EMBL" id="CM000761">
    <property type="protein sequence ID" value="OQU89412.1"/>
    <property type="molecule type" value="Genomic_DNA"/>
</dbReference>
<sequence>MNSVNHGDLPCLLSTNGIVMEITERLKQHGAIFNVALSPPNFIIHLTTLELQLQILSCKTFSGPDFLLDILPWCLEHGSFDLPWIIKSSDQDTQMTPKRHYLQILATQSEPLRHVSALASGHHIGSTQQEPIQDTTKLSDFRHEAYTSSGDQNEVTLQP</sequence>
<dbReference type="Gramene" id="KXG35499">
    <property type="protein sequence ID" value="KXG35499"/>
    <property type="gene ID" value="SORBI_3002G183000"/>
</dbReference>
<dbReference type="Gramene" id="KXG35502">
    <property type="protein sequence ID" value="KXG35502"/>
    <property type="gene ID" value="SORBI_3002G183000"/>
</dbReference>
<reference evidence="1" key="2">
    <citation type="submission" date="2017-02" db="EMBL/GenBank/DDBJ databases">
        <title>WGS assembly of Sorghum bicolor.</title>
        <authorList>
            <person name="Paterson A."/>
            <person name="Mullet J."/>
            <person name="Bowers J."/>
            <person name="Bruggmann R."/>
            <person name="Dubchak I."/>
            <person name="Grimwood J."/>
            <person name="Gundlach H."/>
            <person name="Haberer G."/>
            <person name="Hellsten U."/>
            <person name="Mitros T."/>
            <person name="Poliakov A."/>
            <person name="Schmutz J."/>
            <person name="Spannagl M."/>
            <person name="Tang H."/>
            <person name="Wang X."/>
            <person name="Wicker T."/>
            <person name="Bharti A."/>
            <person name="Chapman J."/>
            <person name="Feltus F."/>
            <person name="Gowik U."/>
            <person name="Grigoriev I."/>
            <person name="Lyons E."/>
            <person name="Maher C."/>
            <person name="Martis M."/>
            <person name="Narechania A."/>
            <person name="Otillar R."/>
            <person name="Penning B."/>
            <person name="Salamov A."/>
            <person name="Wang Y."/>
            <person name="Zhang L."/>
            <person name="Carpita N."/>
            <person name="Freeling M."/>
            <person name="Gingle A."/>
            <person name="Hash C."/>
            <person name="Keller B."/>
            <person name="Klein P."/>
            <person name="Kresovich S."/>
            <person name="Mccann M."/>
            <person name="Ming R."/>
            <person name="Peterson D."/>
            <person name="Rahman M."/>
            <person name="Ware D."/>
            <person name="Westhoff P."/>
            <person name="Mayer K."/>
            <person name="Messing J."/>
            <person name="Sims D."/>
            <person name="Jenkins J."/>
            <person name="Shu S."/>
            <person name="Rokhsar D."/>
        </authorList>
    </citation>
    <scope>NUCLEOTIDE SEQUENCE</scope>
</reference>
<dbReference type="EMBL" id="CM000761">
    <property type="protein sequence ID" value="KXG35499.1"/>
    <property type="molecule type" value="Genomic_DNA"/>
</dbReference>
<evidence type="ECO:0000313" key="2">
    <source>
        <dbReference type="Proteomes" id="UP000000768"/>
    </source>
</evidence>
<dbReference type="Gramene" id="OQU89402">
    <property type="protein sequence ID" value="OQU89402"/>
    <property type="gene ID" value="SORBI_3002G183000"/>
</dbReference>
<dbReference type="Gramene" id="OQU89412">
    <property type="protein sequence ID" value="OQU89412"/>
    <property type="gene ID" value="SORBI_3002G183000"/>
</dbReference>
<dbReference type="AlphaFoldDB" id="A0A1B6QC53"/>
<dbReference type="EMBL" id="CM000761">
    <property type="protein sequence ID" value="OQU89401.1"/>
    <property type="molecule type" value="Genomic_DNA"/>
</dbReference>
<dbReference type="Proteomes" id="UP000000768">
    <property type="component" value="Chromosome 2"/>
</dbReference>
<organism evidence="1 2">
    <name type="scientific">Sorghum bicolor</name>
    <name type="common">Sorghum</name>
    <name type="synonym">Sorghum vulgare</name>
    <dbReference type="NCBI Taxonomy" id="4558"/>
    <lineage>
        <taxon>Eukaryota</taxon>
        <taxon>Viridiplantae</taxon>
        <taxon>Streptophyta</taxon>
        <taxon>Embryophyta</taxon>
        <taxon>Tracheophyta</taxon>
        <taxon>Spermatophyta</taxon>
        <taxon>Magnoliopsida</taxon>
        <taxon>Liliopsida</taxon>
        <taxon>Poales</taxon>
        <taxon>Poaceae</taxon>
        <taxon>PACMAD clade</taxon>
        <taxon>Panicoideae</taxon>
        <taxon>Andropogonodae</taxon>
        <taxon>Andropogoneae</taxon>
        <taxon>Sorghinae</taxon>
        <taxon>Sorghum</taxon>
    </lineage>
</organism>
<dbReference type="EMBL" id="CM000761">
    <property type="protein sequence ID" value="OQU89402.1"/>
    <property type="molecule type" value="Genomic_DNA"/>
</dbReference>
<accession>A0A1B6QC53</accession>
<dbReference type="Gramene" id="KXG35496">
    <property type="protein sequence ID" value="KXG35496"/>
    <property type="gene ID" value="SORBI_3002G183000"/>
</dbReference>
<dbReference type="Gramene" id="KXG35497">
    <property type="protein sequence ID" value="KXG35497"/>
    <property type="gene ID" value="SORBI_3002G183000"/>
</dbReference>
<dbReference type="Gramene" id="OQU89409">
    <property type="protein sequence ID" value="OQU89409"/>
    <property type="gene ID" value="SORBI_3002G183000"/>
</dbReference>
<dbReference type="InParanoid" id="A0A1B6QC53"/>
<proteinExistence type="predicted"/>
<dbReference type="EMBL" id="CM000761">
    <property type="protein sequence ID" value="OQU89409.1"/>
    <property type="molecule type" value="Genomic_DNA"/>
</dbReference>